<accession>A0ABU6QKX2</accession>
<sequence length="86" mass="9492">MIEGDSDEYTRSALVVGGSPSNSDLQQSTQFFPLNLDVMEQRGGPYVESGLLSQVRATKTLQLNSKVKRKLFRVSRITESVVELGT</sequence>
<evidence type="ECO:0000313" key="2">
    <source>
        <dbReference type="EMBL" id="MED6112260.1"/>
    </source>
</evidence>
<proteinExistence type="predicted"/>
<protein>
    <submittedName>
        <fullName evidence="2">Uncharacterized protein</fullName>
    </submittedName>
</protein>
<name>A0ABU6QKX2_9FABA</name>
<organism evidence="2 3">
    <name type="scientific">Stylosanthes scabra</name>
    <dbReference type="NCBI Taxonomy" id="79078"/>
    <lineage>
        <taxon>Eukaryota</taxon>
        <taxon>Viridiplantae</taxon>
        <taxon>Streptophyta</taxon>
        <taxon>Embryophyta</taxon>
        <taxon>Tracheophyta</taxon>
        <taxon>Spermatophyta</taxon>
        <taxon>Magnoliopsida</taxon>
        <taxon>eudicotyledons</taxon>
        <taxon>Gunneridae</taxon>
        <taxon>Pentapetalae</taxon>
        <taxon>rosids</taxon>
        <taxon>fabids</taxon>
        <taxon>Fabales</taxon>
        <taxon>Fabaceae</taxon>
        <taxon>Papilionoideae</taxon>
        <taxon>50 kb inversion clade</taxon>
        <taxon>dalbergioids sensu lato</taxon>
        <taxon>Dalbergieae</taxon>
        <taxon>Pterocarpus clade</taxon>
        <taxon>Stylosanthes</taxon>
    </lineage>
</organism>
<evidence type="ECO:0000256" key="1">
    <source>
        <dbReference type="SAM" id="MobiDB-lite"/>
    </source>
</evidence>
<keyword evidence="3" id="KW-1185">Reference proteome</keyword>
<feature type="non-terminal residue" evidence="2">
    <location>
        <position position="86"/>
    </location>
</feature>
<dbReference type="EMBL" id="JASCZI010000527">
    <property type="protein sequence ID" value="MED6112260.1"/>
    <property type="molecule type" value="Genomic_DNA"/>
</dbReference>
<evidence type="ECO:0000313" key="3">
    <source>
        <dbReference type="Proteomes" id="UP001341840"/>
    </source>
</evidence>
<comment type="caution">
    <text evidence="2">The sequence shown here is derived from an EMBL/GenBank/DDBJ whole genome shotgun (WGS) entry which is preliminary data.</text>
</comment>
<feature type="region of interest" description="Disordered" evidence="1">
    <location>
        <begin position="1"/>
        <end position="23"/>
    </location>
</feature>
<gene>
    <name evidence="2" type="ORF">PIB30_060095</name>
</gene>
<dbReference type="Proteomes" id="UP001341840">
    <property type="component" value="Unassembled WGS sequence"/>
</dbReference>
<reference evidence="2 3" key="1">
    <citation type="journal article" date="2023" name="Plants (Basel)">
        <title>Bridging the Gap: Combining Genomics and Transcriptomics Approaches to Understand Stylosanthes scabra, an Orphan Legume from the Brazilian Caatinga.</title>
        <authorList>
            <person name="Ferreira-Neto J.R.C."/>
            <person name="da Silva M.D."/>
            <person name="Binneck E."/>
            <person name="de Melo N.F."/>
            <person name="da Silva R.H."/>
            <person name="de Melo A.L.T.M."/>
            <person name="Pandolfi V."/>
            <person name="Bustamante F.O."/>
            <person name="Brasileiro-Vidal A.C."/>
            <person name="Benko-Iseppon A.M."/>
        </authorList>
    </citation>
    <scope>NUCLEOTIDE SEQUENCE [LARGE SCALE GENOMIC DNA]</scope>
    <source>
        <tissue evidence="2">Leaves</tissue>
    </source>
</reference>